<evidence type="ECO:0000313" key="2">
    <source>
        <dbReference type="EMBL" id="WPC21883.1"/>
    </source>
</evidence>
<name>A0ABZ0Q6V0_9LACO</name>
<keyword evidence="1" id="KW-0472">Membrane</keyword>
<sequence>MTTKNNQKSEDKETEEKQIKAYQDDYFSKGHWLRKIWQTLLVLFGWICVFIPIIVTVLSYLGVEYHLFKPIWTYREGIFEIKFIGILLLFLFVMALVFSVSMSLIQNRKRDRLVEQWPTFNPINQKRRTTELDKFMDKRFGPEEARKNARNYRVEPEQNLETHEIKKLFDAHDIDDL</sequence>
<evidence type="ECO:0000313" key="3">
    <source>
        <dbReference type="Proteomes" id="UP001302696"/>
    </source>
</evidence>
<keyword evidence="3" id="KW-1185">Reference proteome</keyword>
<feature type="transmembrane region" description="Helical" evidence="1">
    <location>
        <begin position="83"/>
        <end position="105"/>
    </location>
</feature>
<dbReference type="EMBL" id="CP104778">
    <property type="protein sequence ID" value="WPC21883.1"/>
    <property type="molecule type" value="Genomic_DNA"/>
</dbReference>
<feature type="transmembrane region" description="Helical" evidence="1">
    <location>
        <begin position="40"/>
        <end position="63"/>
    </location>
</feature>
<dbReference type="RefSeq" id="WP_063697344.1">
    <property type="nucleotide sequence ID" value="NZ_BBIM01000027.1"/>
</dbReference>
<proteinExistence type="predicted"/>
<keyword evidence="1" id="KW-0812">Transmembrane</keyword>
<keyword evidence="1" id="KW-1133">Transmembrane helix</keyword>
<dbReference type="Proteomes" id="UP001302696">
    <property type="component" value="Chromosome"/>
</dbReference>
<evidence type="ECO:0000256" key="1">
    <source>
        <dbReference type="SAM" id="Phobius"/>
    </source>
</evidence>
<protein>
    <submittedName>
        <fullName evidence="2">Uncharacterized protein</fullName>
    </submittedName>
</protein>
<gene>
    <name evidence="2" type="ORF">N6G96_01325</name>
</gene>
<accession>A0ABZ0Q6V0</accession>
<organism evidence="2 3">
    <name type="scientific">Pediococcus inopinatus</name>
    <dbReference type="NCBI Taxonomy" id="114090"/>
    <lineage>
        <taxon>Bacteria</taxon>
        <taxon>Bacillati</taxon>
        <taxon>Bacillota</taxon>
        <taxon>Bacilli</taxon>
        <taxon>Lactobacillales</taxon>
        <taxon>Lactobacillaceae</taxon>
        <taxon>Pediococcus</taxon>
    </lineage>
</organism>
<reference evidence="3" key="1">
    <citation type="submission" date="2024-06" db="EMBL/GenBank/DDBJ databases">
        <authorList>
            <person name="Chang H.C."/>
            <person name="Mun S.Y."/>
        </authorList>
    </citation>
    <scope>NUCLEOTIDE SEQUENCE [LARGE SCALE GENOMIC DNA]</scope>
    <source>
        <strain evidence="3">KT1</strain>
    </source>
</reference>